<feature type="transmembrane region" description="Helical" evidence="18">
    <location>
        <begin position="867"/>
        <end position="890"/>
    </location>
</feature>
<feature type="chain" id="PRO_5025381814" evidence="19">
    <location>
        <begin position="23"/>
        <end position="1515"/>
    </location>
</feature>
<dbReference type="Gene3D" id="2.60.120.740">
    <property type="match status" value="1"/>
</dbReference>
<dbReference type="Pfam" id="PF02793">
    <property type="entry name" value="HRM"/>
    <property type="match status" value="1"/>
</dbReference>
<dbReference type="CDD" id="cd22846">
    <property type="entry name" value="Gal_Rha_Lectin_LPHN3"/>
    <property type="match status" value="1"/>
</dbReference>
<evidence type="ECO:0000313" key="25">
    <source>
        <dbReference type="Ensembl" id="ENSONIP00000011139.2"/>
    </source>
</evidence>
<feature type="domain" description="G-protein coupled receptors family 2 profile 1" evidence="21">
    <location>
        <begin position="497"/>
        <end position="554"/>
    </location>
</feature>
<feature type="signal peptide" evidence="19">
    <location>
        <begin position="1"/>
        <end position="22"/>
    </location>
</feature>
<dbReference type="GeneTree" id="ENSGT00940000155527"/>
<evidence type="ECO:0000259" key="24">
    <source>
        <dbReference type="PROSITE" id="PS51132"/>
    </source>
</evidence>
<evidence type="ECO:0000256" key="2">
    <source>
        <dbReference type="ARBA" id="ARBA00022475"/>
    </source>
</evidence>
<evidence type="ECO:0000256" key="14">
    <source>
        <dbReference type="ARBA" id="ARBA00023224"/>
    </source>
</evidence>
<keyword evidence="12" id="KW-0675">Receptor</keyword>
<reference evidence="25" key="2">
    <citation type="submission" date="2025-08" db="UniProtKB">
        <authorList>
            <consortium name="Ensembl"/>
        </authorList>
    </citation>
    <scope>IDENTIFICATION</scope>
</reference>
<dbReference type="InterPro" id="IPR017983">
    <property type="entry name" value="GPCR_2_secretin-like_CS"/>
</dbReference>
<keyword evidence="26" id="KW-1185">Reference proteome</keyword>
<evidence type="ECO:0000256" key="6">
    <source>
        <dbReference type="ARBA" id="ARBA00022737"/>
    </source>
</evidence>
<evidence type="ECO:0000256" key="18">
    <source>
        <dbReference type="SAM" id="Phobius"/>
    </source>
</evidence>
<feature type="disulfide bond" evidence="16">
    <location>
        <begin position="167"/>
        <end position="349"/>
    </location>
</feature>
<keyword evidence="9" id="KW-0297">G-protein coupled receptor</keyword>
<dbReference type="FunCoup" id="I3JQJ5">
    <property type="interactions" value="995"/>
</dbReference>
<dbReference type="SMART" id="SM00303">
    <property type="entry name" value="GPS"/>
    <property type="match status" value="1"/>
</dbReference>
<dbReference type="InterPro" id="IPR000203">
    <property type="entry name" value="GPS"/>
</dbReference>
<keyword evidence="4 18" id="KW-0812">Transmembrane</keyword>
<evidence type="ECO:0000256" key="1">
    <source>
        <dbReference type="ARBA" id="ARBA00004651"/>
    </source>
</evidence>
<dbReference type="GO" id="GO:0007166">
    <property type="term" value="P:cell surface receptor signaling pathway"/>
    <property type="evidence" value="ECO:0007669"/>
    <property type="project" value="InterPro"/>
</dbReference>
<dbReference type="PROSITE" id="PS50228">
    <property type="entry name" value="SUEL_LECTIN"/>
    <property type="match status" value="1"/>
</dbReference>
<dbReference type="FunFam" id="1.20.1070.10:FF:000011">
    <property type="entry name" value="Adhesion G protein-coupled receptor L2"/>
    <property type="match status" value="1"/>
</dbReference>
<feature type="transmembrane region" description="Helical" evidence="18">
    <location>
        <begin position="1009"/>
        <end position="1032"/>
    </location>
</feature>
<dbReference type="Gene3D" id="1.20.1070.10">
    <property type="entry name" value="Rhodopsin 7-helix transmembrane proteins"/>
    <property type="match status" value="1"/>
</dbReference>
<reference evidence="26" key="1">
    <citation type="submission" date="2012-01" db="EMBL/GenBank/DDBJ databases">
        <title>The Genome Sequence of Oreochromis niloticus (Nile Tilapia).</title>
        <authorList>
            <consortium name="Broad Institute Genome Assembly Team"/>
            <consortium name="Broad Institute Sequencing Platform"/>
            <person name="Di Palma F."/>
            <person name="Johnson J."/>
            <person name="Lander E.S."/>
            <person name="Lindblad-Toh K."/>
        </authorList>
    </citation>
    <scope>NUCLEOTIDE SEQUENCE [LARGE SCALE GENOMIC DNA]</scope>
</reference>
<name>I3JQJ5_ORENI</name>
<dbReference type="SMART" id="SM00284">
    <property type="entry name" value="OLF"/>
    <property type="match status" value="1"/>
</dbReference>
<dbReference type="PROSITE" id="PS50221">
    <property type="entry name" value="GAIN_B"/>
    <property type="match status" value="1"/>
</dbReference>
<feature type="region of interest" description="Disordered" evidence="17">
    <location>
        <begin position="1400"/>
        <end position="1454"/>
    </location>
</feature>
<feature type="domain" description="G-protein coupled receptors family 2 profile 2" evidence="23">
    <location>
        <begin position="865"/>
        <end position="1106"/>
    </location>
</feature>
<evidence type="ECO:0000256" key="12">
    <source>
        <dbReference type="ARBA" id="ARBA00023170"/>
    </source>
</evidence>
<dbReference type="PROSITE" id="PS50227">
    <property type="entry name" value="G_PROTEIN_RECEP_F2_3"/>
    <property type="match status" value="1"/>
</dbReference>
<evidence type="ECO:0000256" key="19">
    <source>
        <dbReference type="SAM" id="SignalP"/>
    </source>
</evidence>
<dbReference type="PANTHER" id="PTHR12011:SF60">
    <property type="entry name" value="ADHESION G PROTEIN-COUPLED RECEPTOR L3"/>
    <property type="match status" value="1"/>
</dbReference>
<dbReference type="GO" id="GO:0035641">
    <property type="term" value="P:locomotory exploration behavior"/>
    <property type="evidence" value="ECO:0007669"/>
    <property type="project" value="Ensembl"/>
</dbReference>
<feature type="transmembrane region" description="Helical" evidence="18">
    <location>
        <begin position="926"/>
        <end position="948"/>
    </location>
</feature>
<evidence type="ECO:0000256" key="16">
    <source>
        <dbReference type="PROSITE-ProRule" id="PRU00446"/>
    </source>
</evidence>
<dbReference type="InterPro" id="IPR046338">
    <property type="entry name" value="GAIN_dom_sf"/>
</dbReference>
<keyword evidence="8" id="KW-0770">Synapse</keyword>
<evidence type="ECO:0000259" key="21">
    <source>
        <dbReference type="PROSITE" id="PS50227"/>
    </source>
</evidence>
<evidence type="ECO:0000256" key="8">
    <source>
        <dbReference type="ARBA" id="ARBA00023018"/>
    </source>
</evidence>
<organism evidence="25 26">
    <name type="scientific">Oreochromis niloticus</name>
    <name type="common">Nile tilapia</name>
    <name type="synonym">Tilapia nilotica</name>
    <dbReference type="NCBI Taxonomy" id="8128"/>
    <lineage>
        <taxon>Eukaryota</taxon>
        <taxon>Metazoa</taxon>
        <taxon>Chordata</taxon>
        <taxon>Craniata</taxon>
        <taxon>Vertebrata</taxon>
        <taxon>Euteleostomi</taxon>
        <taxon>Actinopterygii</taxon>
        <taxon>Neopterygii</taxon>
        <taxon>Teleostei</taxon>
        <taxon>Neoteleostei</taxon>
        <taxon>Acanthomorphata</taxon>
        <taxon>Ovalentaria</taxon>
        <taxon>Cichlomorphae</taxon>
        <taxon>Cichliformes</taxon>
        <taxon>Cichlidae</taxon>
        <taxon>African cichlids</taxon>
        <taxon>Pseudocrenilabrinae</taxon>
        <taxon>Oreochromini</taxon>
        <taxon>Oreochromis</taxon>
    </lineage>
</organism>
<feature type="region of interest" description="Disordered" evidence="17">
    <location>
        <begin position="1476"/>
        <end position="1515"/>
    </location>
</feature>
<dbReference type="PROSITE" id="PS00650">
    <property type="entry name" value="G_PROTEIN_RECEP_F2_2"/>
    <property type="match status" value="1"/>
</dbReference>
<dbReference type="Pfam" id="PF00002">
    <property type="entry name" value="7tm_2"/>
    <property type="match status" value="1"/>
</dbReference>
<dbReference type="GO" id="GO:0004930">
    <property type="term" value="F:G protein-coupled receptor activity"/>
    <property type="evidence" value="ECO:0007669"/>
    <property type="project" value="UniProtKB-KW"/>
</dbReference>
<evidence type="ECO:0000259" key="23">
    <source>
        <dbReference type="PROSITE" id="PS50261"/>
    </source>
</evidence>
<dbReference type="GO" id="GO:0071391">
    <property type="term" value="P:cellular response to estrogen stimulus"/>
    <property type="evidence" value="ECO:0007669"/>
    <property type="project" value="Ensembl"/>
</dbReference>
<comment type="subcellular location">
    <subcellularLocation>
        <location evidence="1">Cell membrane</location>
        <topology evidence="1">Multi-pass membrane protein</topology>
    </subcellularLocation>
    <subcellularLocation>
        <location evidence="15">Synaptic cell membrane</location>
    </subcellularLocation>
</comment>
<feature type="domain" description="SUEL-type lectin" evidence="22">
    <location>
        <begin position="67"/>
        <end position="156"/>
    </location>
</feature>
<feature type="region of interest" description="Disordered" evidence="17">
    <location>
        <begin position="1127"/>
        <end position="1150"/>
    </location>
</feature>
<dbReference type="Pfam" id="PF02140">
    <property type="entry name" value="SUEL_Lectin"/>
    <property type="match status" value="1"/>
</dbReference>
<dbReference type="InParanoid" id="I3JQJ5"/>
<evidence type="ECO:0000256" key="15">
    <source>
        <dbReference type="ARBA" id="ARBA00034109"/>
    </source>
</evidence>
<feature type="compositionally biased region" description="Low complexity" evidence="17">
    <location>
        <begin position="1127"/>
        <end position="1142"/>
    </location>
</feature>
<dbReference type="OMA" id="NENTMIM"/>
<evidence type="ECO:0000256" key="4">
    <source>
        <dbReference type="ARBA" id="ARBA00022692"/>
    </source>
</evidence>
<dbReference type="InterPro" id="IPR003334">
    <property type="entry name" value="GPCR_2_latrophilin_rcpt_C"/>
</dbReference>
<dbReference type="SMART" id="SM00008">
    <property type="entry name" value="HormR"/>
    <property type="match status" value="1"/>
</dbReference>
<evidence type="ECO:0000256" key="9">
    <source>
        <dbReference type="ARBA" id="ARBA00023040"/>
    </source>
</evidence>
<dbReference type="Proteomes" id="UP000005207">
    <property type="component" value="Linkage group LG6"/>
</dbReference>
<feature type="compositionally biased region" description="Pro residues" evidence="17">
    <location>
        <begin position="1357"/>
        <end position="1376"/>
    </location>
</feature>
<dbReference type="Pfam" id="PF01825">
    <property type="entry name" value="GPS"/>
    <property type="match status" value="1"/>
</dbReference>
<dbReference type="InterPro" id="IPR000832">
    <property type="entry name" value="GPCR_2_secretin-like"/>
</dbReference>
<reference evidence="25" key="3">
    <citation type="submission" date="2025-09" db="UniProtKB">
        <authorList>
            <consortium name="Ensembl"/>
        </authorList>
    </citation>
    <scope>IDENTIFICATION</scope>
</reference>
<dbReference type="PRINTS" id="PR01444">
    <property type="entry name" value="LATROPHILIN"/>
</dbReference>
<evidence type="ECO:0000256" key="10">
    <source>
        <dbReference type="ARBA" id="ARBA00023136"/>
    </source>
</evidence>
<keyword evidence="10 18" id="KW-0472">Membrane</keyword>
<dbReference type="PROSITE" id="PS50261">
    <property type="entry name" value="G_PROTEIN_RECEP_F2_4"/>
    <property type="match status" value="1"/>
</dbReference>
<dbReference type="PROSITE" id="PS51132">
    <property type="entry name" value="OLF"/>
    <property type="match status" value="1"/>
</dbReference>
<dbReference type="FunFam" id="2.60.220.50:FF:000001">
    <property type="entry name" value="Adhesion G protein-coupled receptor L2"/>
    <property type="match status" value="1"/>
</dbReference>
<dbReference type="Gene3D" id="2.60.220.50">
    <property type="match status" value="1"/>
</dbReference>
<accession>I3JQJ5</accession>
<keyword evidence="2" id="KW-1003">Cell membrane</keyword>
<dbReference type="InterPro" id="IPR057244">
    <property type="entry name" value="GAIN_B"/>
</dbReference>
<dbReference type="InterPro" id="IPR043159">
    <property type="entry name" value="Lectin_gal-bd_sf"/>
</dbReference>
<keyword evidence="3" id="KW-0597">Phosphoprotein</keyword>
<dbReference type="InterPro" id="IPR003112">
    <property type="entry name" value="Olfac-like_dom"/>
</dbReference>
<evidence type="ECO:0000256" key="11">
    <source>
        <dbReference type="ARBA" id="ARBA00023157"/>
    </source>
</evidence>
<dbReference type="Ensembl" id="ENSONIT00000011148.2">
    <property type="protein sequence ID" value="ENSONIP00000011139.2"/>
    <property type="gene ID" value="ENSONIG00000008860.2"/>
</dbReference>
<dbReference type="FunFam" id="2.60.120.740:FF:000001">
    <property type="entry name" value="Adhesion G protein-coupled receptor L2"/>
    <property type="match status" value="1"/>
</dbReference>
<keyword evidence="11 16" id="KW-1015">Disulfide bond</keyword>
<keyword evidence="13" id="KW-0325">Glycoprotein</keyword>
<dbReference type="GO" id="GO:0097060">
    <property type="term" value="C:synaptic membrane"/>
    <property type="evidence" value="ECO:0007669"/>
    <property type="project" value="UniProtKB-SubCell"/>
</dbReference>
<dbReference type="InterPro" id="IPR001879">
    <property type="entry name" value="GPCR_2_extracellular_dom"/>
</dbReference>
<evidence type="ECO:0000259" key="22">
    <source>
        <dbReference type="PROSITE" id="PS50228"/>
    </source>
</evidence>
<protein>
    <submittedName>
        <fullName evidence="25">Adhesion G protein-coupled receptor L3</fullName>
    </submittedName>
</protein>
<gene>
    <name evidence="25" type="primary">ADGRL3</name>
    <name evidence="25" type="synonym">adgrl3.1</name>
</gene>
<feature type="compositionally biased region" description="Basic and acidic residues" evidence="17">
    <location>
        <begin position="1400"/>
        <end position="1413"/>
    </location>
</feature>
<dbReference type="PRINTS" id="PR00249">
    <property type="entry name" value="GPCRSECRETIN"/>
</dbReference>
<evidence type="ECO:0000256" key="5">
    <source>
        <dbReference type="ARBA" id="ARBA00022729"/>
    </source>
</evidence>
<evidence type="ECO:0000256" key="17">
    <source>
        <dbReference type="SAM" id="MobiDB-lite"/>
    </source>
</evidence>
<feature type="region of interest" description="Disordered" evidence="17">
    <location>
        <begin position="1354"/>
        <end position="1383"/>
    </location>
</feature>
<dbReference type="GO" id="GO:0030246">
    <property type="term" value="F:carbohydrate binding"/>
    <property type="evidence" value="ECO:0007669"/>
    <property type="project" value="InterPro"/>
</dbReference>
<dbReference type="InterPro" id="IPR032471">
    <property type="entry name" value="AGRL2-4_GAIN_subdom_A"/>
</dbReference>
<dbReference type="PANTHER" id="PTHR12011">
    <property type="entry name" value="ADHESION G-PROTEIN COUPLED RECEPTOR"/>
    <property type="match status" value="1"/>
</dbReference>
<evidence type="ECO:0000313" key="26">
    <source>
        <dbReference type="Proteomes" id="UP000005207"/>
    </source>
</evidence>
<dbReference type="InterPro" id="IPR000922">
    <property type="entry name" value="Lectin_gal-bd_dom"/>
</dbReference>
<feature type="domain" description="Olfactomedin-like" evidence="24">
    <location>
        <begin position="166"/>
        <end position="425"/>
    </location>
</feature>
<dbReference type="STRING" id="8128.ENSONIP00000011139"/>
<sequence length="1515" mass="169625">MLISKQKTFFFFFNICVRQALGAGWRGLTGIHRNISPNNSLTSIHVFFCPVYGRAPIPMAVVRRELSCESYPIELRCPGTDVIMIESANYGRTDDKICDSDPVQMENTRCYLPDAYKIMSLRCNNRTQCAVVAGPDVFPDPCPGTYKYLEVQYECVPYKVEQKVFLCPGILRGVYQSEHLFESDHQSGAWCKDPLQASDKIYYMPWTPYRTDTLTEYSSKEDFIAGRPTTTYKLPHRVDGTGFVVYDGALFFNKERTRNIVKFDLRTRIKSGEAIIANANYHDTSPYRWGGKSDIDLAVDENGLWVIYATEQNNGRIVVSQLNPYTLRIEGSWDTSYDKRSASNAFMICGVLYVVKTVYEDDDNEGTGNKIDYMYNTDKGKEMTVNIPFPNSYQYIAAVDYNPRDNLLYVWNNYHVVKYSLDFGNNGRSNVGNLPGEVRFPSPLSSLPSTFCVVDLRSLCLPSEKSTRAFSKVGGRSPPVKVPPAPPQPPILPPQDFCNPVVTADISWPRTQQGQMAKQPCPVGTLGVATYVCVAHLGHWDTQGPDLSNCTSPWVNHIMQKLRSGETAAIVARELAEQTKGLLHPGDVPSTVRAMVQLVELLDVQLRNLTPGGKDSAARSKRGKCRAMVETVNNLLHPRAEKAWRELPTSEQLHSATLLLDTVETGAFMLADNLLKTDTVQETTDYILLEVARLSTDGNLADLTFPQSEQHGNSIQLSASTLKQHGRNGEIRMVFVLYKNLGSYLSTENASVRLSSDAIYPNYSVIVNSPVITASINKESNKVYLSEPVVFTVKHLQHSEKNFNPNCSFWSYSKRTMTGFWSTQDCRLLATNRTHTSCSCTHLTSFAVLMAHVEVKVDSMHDVLLDVITWVGILLSLVCLLICIFTFCFFRGLQSDRNTIHKNLCISLFIAESLFLYGINKADQPIVCAVFAALLHFFFLAAFTWMFLEGVQLYIMLVEVFESEHSRTKYFYLAGYGVPAVIVAVSAAVDYRSYGTDRVCWLRLDTYFIWSFIGPATLIIMLNVIFLGIALYKMFHHTAILKPDSGCLDNIKSWVIGAIALLCLLGLTWAFGLMYINESTVIMAYLFTIFNSLQGMFIFIFHCILQKKVRKEYGKCLRTHCCSGKSVETSISSSSKTTTSRTPGRYSTGSQSRIRRMWNDTVRKQESSFITGDINSSATLNRGAMANHLITNALLRPHGTNNPYNTLLGDSAVYNNPAVGMYNTQEGILNNARDSSVMDTLPLNGNHANNYSMASSEYLSDCVQILDRSAGYGTHSNHKETTLEKKILKELTSNYIPSYLNNHERATTERNHNLMNKLVNSSSKEDNGPMVLDNPVAFPHEENLGLEIIREESNAPLLPPRPPPPDSHPPPPPPPHSFSRPRRIPQETSESFFPLLTNEHTDEHTHSPNHRDSLYTSMPVLTDLPDGQMNGLTDGEEDSSGELQPCKSATAPELDDVYYKSMPNLGSRNHLHELQSYYHMGRGGSDGYMVSGSKDESDSSPEEPPVDPSHLVTSL</sequence>
<feature type="transmembrane region" description="Helical" evidence="18">
    <location>
        <begin position="1082"/>
        <end position="1105"/>
    </location>
</feature>
<dbReference type="Pfam" id="PF02354">
    <property type="entry name" value="Latrophilin"/>
    <property type="match status" value="1"/>
</dbReference>
<keyword evidence="7 18" id="KW-1133">Transmembrane helix</keyword>
<evidence type="ECO:0000256" key="7">
    <source>
        <dbReference type="ARBA" id="ARBA00022989"/>
    </source>
</evidence>
<keyword evidence="14" id="KW-0807">Transducer</keyword>
<dbReference type="HOGENOM" id="CLU_002753_0_2_1"/>
<dbReference type="Gene3D" id="1.25.40.610">
    <property type="match status" value="1"/>
</dbReference>
<dbReference type="InterPro" id="IPR036445">
    <property type="entry name" value="GPCR_2_extracell_dom_sf"/>
</dbReference>
<evidence type="ECO:0000259" key="20">
    <source>
        <dbReference type="PROSITE" id="PS50221"/>
    </source>
</evidence>
<feature type="domain" description="GAIN-B" evidence="20">
    <location>
        <begin position="678"/>
        <end position="856"/>
    </location>
</feature>
<dbReference type="GO" id="GO:0046959">
    <property type="term" value="P:habituation"/>
    <property type="evidence" value="ECO:0007669"/>
    <property type="project" value="Ensembl"/>
</dbReference>
<dbReference type="GO" id="GO:0007189">
    <property type="term" value="P:adenylate cyclase-activating G protein-coupled receptor signaling pathway"/>
    <property type="evidence" value="ECO:0007669"/>
    <property type="project" value="TreeGrafter"/>
</dbReference>
<evidence type="ECO:0000256" key="3">
    <source>
        <dbReference type="ARBA" id="ARBA00022553"/>
    </source>
</evidence>
<dbReference type="Gene3D" id="4.10.1240.10">
    <property type="entry name" value="GPCR, family 2, extracellular hormone receptor domain"/>
    <property type="match status" value="1"/>
</dbReference>
<dbReference type="Pfam" id="PF16489">
    <property type="entry name" value="GAIN"/>
    <property type="match status" value="1"/>
</dbReference>
<feature type="transmembrane region" description="Helical" evidence="18">
    <location>
        <begin position="969"/>
        <end position="989"/>
    </location>
</feature>
<keyword evidence="6" id="KW-0677">Repeat</keyword>
<dbReference type="InterPro" id="IPR003924">
    <property type="entry name" value="GPCR_2_latrophilin"/>
</dbReference>
<dbReference type="Pfam" id="PF02191">
    <property type="entry name" value="OLF"/>
    <property type="match status" value="1"/>
</dbReference>
<keyword evidence="5 19" id="KW-0732">Signal</keyword>
<feature type="transmembrane region" description="Helical" evidence="18">
    <location>
        <begin position="1053"/>
        <end position="1076"/>
    </location>
</feature>
<evidence type="ECO:0000256" key="13">
    <source>
        <dbReference type="ARBA" id="ARBA00023180"/>
    </source>
</evidence>
<dbReference type="InterPro" id="IPR017981">
    <property type="entry name" value="GPCR_2-like_7TM"/>
</dbReference>
<proteinExistence type="predicted"/>